<dbReference type="Proteomes" id="UP000813463">
    <property type="component" value="Chromosome 1"/>
</dbReference>
<proteinExistence type="predicted"/>
<organism evidence="1 2">
    <name type="scientific">Spinacia oleracea</name>
    <name type="common">Spinach</name>
    <dbReference type="NCBI Taxonomy" id="3562"/>
    <lineage>
        <taxon>Eukaryota</taxon>
        <taxon>Viridiplantae</taxon>
        <taxon>Streptophyta</taxon>
        <taxon>Embryophyta</taxon>
        <taxon>Tracheophyta</taxon>
        <taxon>Spermatophyta</taxon>
        <taxon>Magnoliopsida</taxon>
        <taxon>eudicotyledons</taxon>
        <taxon>Gunneridae</taxon>
        <taxon>Pentapetalae</taxon>
        <taxon>Caryophyllales</taxon>
        <taxon>Chenopodiaceae</taxon>
        <taxon>Chenopodioideae</taxon>
        <taxon>Anserineae</taxon>
        <taxon>Spinacia</taxon>
    </lineage>
</organism>
<dbReference type="PANTHER" id="PTHR43885">
    <property type="entry name" value="HALOACID DEHALOGENASE-LIKE HYDROLASE"/>
    <property type="match status" value="1"/>
</dbReference>
<dbReference type="InterPro" id="IPR023214">
    <property type="entry name" value="HAD_sf"/>
</dbReference>
<protein>
    <submittedName>
        <fullName evidence="2">Uncharacterized protein isoform X1</fullName>
    </submittedName>
</protein>
<dbReference type="Gene3D" id="1.10.150.240">
    <property type="entry name" value="Putative phosphatase, domain 2"/>
    <property type="match status" value="1"/>
</dbReference>
<dbReference type="Pfam" id="PF00702">
    <property type="entry name" value="Hydrolase"/>
    <property type="match status" value="1"/>
</dbReference>
<dbReference type="RefSeq" id="XP_056686143.1">
    <property type="nucleotide sequence ID" value="XM_056830165.1"/>
</dbReference>
<reference evidence="2" key="2">
    <citation type="submission" date="2025-08" db="UniProtKB">
        <authorList>
            <consortium name="RefSeq"/>
        </authorList>
    </citation>
    <scope>IDENTIFICATION</scope>
    <source>
        <tissue evidence="2">Leaf</tissue>
    </source>
</reference>
<reference evidence="1" key="1">
    <citation type="journal article" date="2021" name="Nat. Commun.">
        <title>Genomic analyses provide insights into spinach domestication and the genetic basis of agronomic traits.</title>
        <authorList>
            <person name="Cai X."/>
            <person name="Sun X."/>
            <person name="Xu C."/>
            <person name="Sun H."/>
            <person name="Wang X."/>
            <person name="Ge C."/>
            <person name="Zhang Z."/>
            <person name="Wang Q."/>
            <person name="Fei Z."/>
            <person name="Jiao C."/>
            <person name="Wang Q."/>
        </authorList>
    </citation>
    <scope>NUCLEOTIDE SEQUENCE [LARGE SCALE GENOMIC DNA]</scope>
    <source>
        <strain evidence="1">cv. Varoflay</strain>
    </source>
</reference>
<name>A0ABM3QS34_SPIOL</name>
<sequence>MSQYAIMQGYGSKMREMEQEKKEIKRILVTFDIDGTLLQSDGSNSNHFHRAFSYAILQVFGIHGTIDVIQLHGSTDRAILVNTLVHYGIPSEAATEKLPVLMSKMTEYVKAHAKDLGEGLELLPGVESLLQALSSMDNVLIGLVTGNLEETAWMKLDSLGIKKYFSVPRFGGFGSDHIDRGHLIKIAAERAEKLYPGKFDSRVHVGDTPNDIIAAESEGAMAIGVCTGVFGKEELEQVSNGGAVILQDLCDYKNFCSLLGF</sequence>
<dbReference type="Gene3D" id="3.40.50.1000">
    <property type="entry name" value="HAD superfamily/HAD-like"/>
    <property type="match status" value="1"/>
</dbReference>
<gene>
    <name evidence="2" type="primary">LOC110793766</name>
</gene>
<dbReference type="PANTHER" id="PTHR43885:SF1">
    <property type="entry name" value="SUPERFAMILY HYDROLASE, PUTATIVE (AFU_ORTHOLOGUE AFUA_4G13290)-RELATED"/>
    <property type="match status" value="1"/>
</dbReference>
<accession>A0ABM3QS34</accession>
<dbReference type="InterPro" id="IPR023198">
    <property type="entry name" value="PGP-like_dom2"/>
</dbReference>
<dbReference type="SFLD" id="SFLDS00003">
    <property type="entry name" value="Haloacid_Dehalogenase"/>
    <property type="match status" value="1"/>
</dbReference>
<dbReference type="InterPro" id="IPR036412">
    <property type="entry name" value="HAD-like_sf"/>
</dbReference>
<evidence type="ECO:0000313" key="2">
    <source>
        <dbReference type="RefSeq" id="XP_056686143.1"/>
    </source>
</evidence>
<dbReference type="SUPFAM" id="SSF56784">
    <property type="entry name" value="HAD-like"/>
    <property type="match status" value="1"/>
</dbReference>
<evidence type="ECO:0000313" key="1">
    <source>
        <dbReference type="Proteomes" id="UP000813463"/>
    </source>
</evidence>
<dbReference type="SFLD" id="SFLDG01129">
    <property type="entry name" value="C1.5:_HAD__Beta-PGM__Phosphata"/>
    <property type="match status" value="1"/>
</dbReference>
<dbReference type="GeneID" id="110793766"/>
<keyword evidence="1" id="KW-1185">Reference proteome</keyword>